<sequence>MKATPPDSTILILFINRPSIVIGRNQNPWLETNLNELHQAPSHVQLVRRRSGGGAVFHDQGNVNWSVIHPPKHFDRNKHAEMVVRALHSLGKISARVNERHDIVIDAPHHSQNKTFKISGSAYKLTRLRAIHHGTCLVNSPHLARIGPFLRSPAEKYIQALGSASVRSPITNVDVSIEPFLAAVKDEFTKMYGLPDVAFTDRAEEGMAVADVQKSWEELESTEWTFGQTPKFTFSTHPTENDTRPRDGVPGKTKIWFMANKGVIDQFQIDDVEQAAFKGIRLYEPSRSSWAERLRQTGLDAREAQVMGDWLKGMLGGGVFERLSPPKYEHSP</sequence>
<dbReference type="InterPro" id="IPR045864">
    <property type="entry name" value="aa-tRNA-synth_II/BPL/LPL"/>
</dbReference>
<comment type="function">
    <text evidence="1">Catalyzes both the ATP-dependent activation of exogenously supplied lipoate to lipoyl-AMP and the transfer of the activated lipoyl onto the lipoyl domains of lipoate-dependent enzymes.</text>
</comment>
<dbReference type="SUPFAM" id="SSF55681">
    <property type="entry name" value="Class II aaRS and biotin synthetases"/>
    <property type="match status" value="1"/>
</dbReference>
<accession>A0A9P9Y1U8</accession>
<evidence type="ECO:0000256" key="5">
    <source>
        <dbReference type="SAM" id="MobiDB-lite"/>
    </source>
</evidence>
<comment type="similarity">
    <text evidence="3">Belongs to the LplA family.</text>
</comment>
<keyword evidence="7" id="KW-0436">Ligase</keyword>
<reference evidence="7" key="1">
    <citation type="journal article" date="2021" name="J Fungi (Basel)">
        <title>Genomic and Metabolomic Analyses of the Marine Fungus Emericellopsis cladophorae: Insights into Saltwater Adaptability Mechanisms and Its Biosynthetic Potential.</title>
        <authorList>
            <person name="Goncalves M.F.M."/>
            <person name="Hilario S."/>
            <person name="Van de Peer Y."/>
            <person name="Esteves A.C."/>
            <person name="Alves A."/>
        </authorList>
    </citation>
    <scope>NUCLEOTIDE SEQUENCE</scope>
    <source>
        <strain evidence="7">MUM 19.33</strain>
    </source>
</reference>
<dbReference type="Gene3D" id="3.30.930.10">
    <property type="entry name" value="Bira Bifunctional Protein, Domain 2"/>
    <property type="match status" value="1"/>
</dbReference>
<gene>
    <name evidence="7" type="ORF">J7T54_005304</name>
</gene>
<feature type="domain" description="BPL/LPL catalytic" evidence="6">
    <location>
        <begin position="5"/>
        <end position="196"/>
    </location>
</feature>
<dbReference type="GeneID" id="75831789"/>
<dbReference type="GO" id="GO:0017118">
    <property type="term" value="F:lipoyltransferase activity"/>
    <property type="evidence" value="ECO:0007669"/>
    <property type="project" value="TreeGrafter"/>
</dbReference>
<evidence type="ECO:0000256" key="4">
    <source>
        <dbReference type="ARBA" id="ARBA00015925"/>
    </source>
</evidence>
<evidence type="ECO:0000313" key="7">
    <source>
        <dbReference type="EMBL" id="KAI6781593.1"/>
    </source>
</evidence>
<keyword evidence="8" id="KW-1185">Reference proteome</keyword>
<dbReference type="RefSeq" id="XP_051362449.1">
    <property type="nucleotide sequence ID" value="XM_051506249.1"/>
</dbReference>
<dbReference type="GO" id="GO:0016874">
    <property type="term" value="F:ligase activity"/>
    <property type="evidence" value="ECO:0007669"/>
    <property type="project" value="UniProtKB-KW"/>
</dbReference>
<dbReference type="AlphaFoldDB" id="A0A9P9Y1U8"/>
<name>A0A9P9Y1U8_9HYPO</name>
<protein>
    <recommendedName>
        <fullName evidence="4">Putative lipoate-protein ligase A</fullName>
    </recommendedName>
</protein>
<dbReference type="PANTHER" id="PTHR12561">
    <property type="entry name" value="LIPOATE-PROTEIN LIGASE"/>
    <property type="match status" value="1"/>
</dbReference>
<dbReference type="EMBL" id="JAGIXG020000020">
    <property type="protein sequence ID" value="KAI6781593.1"/>
    <property type="molecule type" value="Genomic_DNA"/>
</dbReference>
<dbReference type="GO" id="GO:0009249">
    <property type="term" value="P:protein lipoylation"/>
    <property type="evidence" value="ECO:0007669"/>
    <property type="project" value="InterPro"/>
</dbReference>
<comment type="caution">
    <text evidence="7">The sequence shown here is derived from an EMBL/GenBank/DDBJ whole genome shotgun (WGS) entry which is preliminary data.</text>
</comment>
<comment type="pathway">
    <text evidence="2">Protein modification; protein lipoylation via exogenous pathway; protein N(6)-(lipoyl)lysine from lipoate: step 2/2.</text>
</comment>
<dbReference type="Pfam" id="PF21948">
    <property type="entry name" value="LplA-B_cat"/>
    <property type="match status" value="1"/>
</dbReference>
<dbReference type="CDD" id="cd16443">
    <property type="entry name" value="LplA"/>
    <property type="match status" value="1"/>
</dbReference>
<reference evidence="7" key="2">
    <citation type="submission" date="2022-07" db="EMBL/GenBank/DDBJ databases">
        <authorList>
            <person name="Goncalves M.F.M."/>
            <person name="Hilario S."/>
            <person name="Van De Peer Y."/>
            <person name="Esteves A.C."/>
            <person name="Alves A."/>
        </authorList>
    </citation>
    <scope>NUCLEOTIDE SEQUENCE</scope>
    <source>
        <strain evidence="7">MUM 19.33</strain>
    </source>
</reference>
<dbReference type="OrthoDB" id="201621at2759"/>
<dbReference type="InterPro" id="IPR004562">
    <property type="entry name" value="LipoylTrfase_LipoateP_Ligase"/>
</dbReference>
<dbReference type="PROSITE" id="PS51733">
    <property type="entry name" value="BPL_LPL_CATALYTIC"/>
    <property type="match status" value="1"/>
</dbReference>
<evidence type="ECO:0000256" key="2">
    <source>
        <dbReference type="ARBA" id="ARBA00005085"/>
    </source>
</evidence>
<dbReference type="InterPro" id="IPR004143">
    <property type="entry name" value="BPL_LPL_catalytic"/>
</dbReference>
<dbReference type="GO" id="GO:0005739">
    <property type="term" value="C:mitochondrion"/>
    <property type="evidence" value="ECO:0007669"/>
    <property type="project" value="TreeGrafter"/>
</dbReference>
<evidence type="ECO:0000313" key="8">
    <source>
        <dbReference type="Proteomes" id="UP001055219"/>
    </source>
</evidence>
<dbReference type="Proteomes" id="UP001055219">
    <property type="component" value="Unassembled WGS sequence"/>
</dbReference>
<feature type="region of interest" description="Disordered" evidence="5">
    <location>
        <begin position="230"/>
        <end position="249"/>
    </location>
</feature>
<organism evidence="7 8">
    <name type="scientific">Emericellopsis cladophorae</name>
    <dbReference type="NCBI Taxonomy" id="2686198"/>
    <lineage>
        <taxon>Eukaryota</taxon>
        <taxon>Fungi</taxon>
        <taxon>Dikarya</taxon>
        <taxon>Ascomycota</taxon>
        <taxon>Pezizomycotina</taxon>
        <taxon>Sordariomycetes</taxon>
        <taxon>Hypocreomycetidae</taxon>
        <taxon>Hypocreales</taxon>
        <taxon>Bionectriaceae</taxon>
        <taxon>Emericellopsis</taxon>
    </lineage>
</organism>
<feature type="compositionally biased region" description="Basic and acidic residues" evidence="5">
    <location>
        <begin position="239"/>
        <end position="249"/>
    </location>
</feature>
<dbReference type="PANTHER" id="PTHR12561:SF3">
    <property type="entry name" value="LIPOYLTRANSFERASE 1, MITOCHONDRIAL"/>
    <property type="match status" value="1"/>
</dbReference>
<evidence type="ECO:0000256" key="3">
    <source>
        <dbReference type="ARBA" id="ARBA00008242"/>
    </source>
</evidence>
<evidence type="ECO:0000256" key="1">
    <source>
        <dbReference type="ARBA" id="ARBA00003253"/>
    </source>
</evidence>
<evidence type="ECO:0000259" key="6">
    <source>
        <dbReference type="PROSITE" id="PS51733"/>
    </source>
</evidence>
<proteinExistence type="inferred from homology"/>